<evidence type="ECO:0000259" key="19">
    <source>
        <dbReference type="PROSITE" id="PS50011"/>
    </source>
</evidence>
<dbReference type="EC" id="3.1.3.16" evidence="4"/>
<dbReference type="InterPro" id="IPR018490">
    <property type="entry name" value="cNMP-bd_dom_sf"/>
</dbReference>
<keyword evidence="14" id="KW-0464">Manganese</keyword>
<dbReference type="SUPFAM" id="SSF81606">
    <property type="entry name" value="PP2C-like"/>
    <property type="match status" value="1"/>
</dbReference>
<dbReference type="PROSITE" id="PS50011">
    <property type="entry name" value="PROTEIN_KINASE_DOM"/>
    <property type="match status" value="1"/>
</dbReference>
<comment type="cofactor">
    <cofactor evidence="2">
        <name>Mg(2+)</name>
        <dbReference type="ChEBI" id="CHEBI:18420"/>
    </cofactor>
</comment>
<keyword evidence="9 22" id="KW-0418">Kinase</keyword>
<dbReference type="ExpressionAtlas" id="A0A3L6EYT9">
    <property type="expression patterns" value="baseline and differential"/>
</dbReference>
<dbReference type="FunFam" id="3.60.40.10:FF:000007">
    <property type="entry name" value="Phosphatase 2C and cyclic nucleotide-binding/kinase domain-containing protein"/>
    <property type="match status" value="1"/>
</dbReference>
<reference evidence="23 24" key="1">
    <citation type="journal article" date="2018" name="Nat. Genet.">
        <title>Extensive intraspecific gene order and gene structural variations between Mo17 and other maize genomes.</title>
        <authorList>
            <person name="Sun S."/>
            <person name="Zhou Y."/>
            <person name="Chen J."/>
            <person name="Shi J."/>
            <person name="Zhao H."/>
            <person name="Zhao H."/>
            <person name="Song W."/>
            <person name="Zhang M."/>
            <person name="Cui Y."/>
            <person name="Dong X."/>
            <person name="Liu H."/>
            <person name="Ma X."/>
            <person name="Jiao Y."/>
            <person name="Wang B."/>
            <person name="Wei X."/>
            <person name="Stein J.C."/>
            <person name="Glaubitz J.C."/>
            <person name="Lu F."/>
            <person name="Yu G."/>
            <person name="Liang C."/>
            <person name="Fengler K."/>
            <person name="Li B."/>
            <person name="Rafalski A."/>
            <person name="Schnable P.S."/>
            <person name="Ware D.H."/>
            <person name="Buckler E.S."/>
            <person name="Lai J."/>
        </authorList>
    </citation>
    <scope>NUCLEOTIDE SEQUENCE [LARGE SCALE GENOMIC DNA]</scope>
    <source>
        <strain evidence="24">cv. Missouri 17</strain>
        <tissue evidence="23">Seedling</tissue>
    </source>
</reference>
<dbReference type="EMBL" id="NCVQ01000005">
    <property type="protein sequence ID" value="PWZ26019.1"/>
    <property type="molecule type" value="Genomic_DNA"/>
</dbReference>
<dbReference type="Gene3D" id="1.10.510.10">
    <property type="entry name" value="Transferase(Phosphotransferase) domain 1"/>
    <property type="match status" value="1"/>
</dbReference>
<dbReference type="GO" id="GO:0004722">
    <property type="term" value="F:protein serine/threonine phosphatase activity"/>
    <property type="evidence" value="ECO:0007669"/>
    <property type="project" value="UniProtKB-EC"/>
</dbReference>
<comment type="caution">
    <text evidence="23">The sequence shown here is derived from an EMBL/GenBank/DDBJ whole genome shotgun (WGS) entry which is preliminary data.</text>
</comment>
<comment type="similarity">
    <text evidence="3 17">Belongs to the PP2C family.</text>
</comment>
<evidence type="ECO:0000256" key="15">
    <source>
        <dbReference type="ARBA" id="ARBA00047761"/>
    </source>
</evidence>
<accession>A0A3L6EYT9</accession>
<evidence type="ECO:0000256" key="17">
    <source>
        <dbReference type="RuleBase" id="RU003465"/>
    </source>
</evidence>
<dbReference type="Pfam" id="PF00069">
    <property type="entry name" value="Pkinase"/>
    <property type="match status" value="1"/>
</dbReference>
<name>A0A3L6EYT9_MAIZE</name>
<evidence type="ECO:0000259" key="21">
    <source>
        <dbReference type="PROSITE" id="PS51746"/>
    </source>
</evidence>
<dbReference type="Pfam" id="PF00027">
    <property type="entry name" value="cNMP_binding"/>
    <property type="match status" value="2"/>
</dbReference>
<evidence type="ECO:0000313" key="24">
    <source>
        <dbReference type="Proteomes" id="UP000251960"/>
    </source>
</evidence>
<keyword evidence="8" id="KW-0547">Nucleotide-binding</keyword>
<gene>
    <name evidence="23" type="ORF">Zm00014a_020538</name>
</gene>
<evidence type="ECO:0000256" key="13">
    <source>
        <dbReference type="ARBA" id="ARBA00022912"/>
    </source>
</evidence>
<keyword evidence="7" id="KW-0479">Metal-binding</keyword>
<evidence type="ECO:0000256" key="5">
    <source>
        <dbReference type="ARBA" id="ARBA00022527"/>
    </source>
</evidence>
<feature type="domain" description="PPM-type phosphatase" evidence="21">
    <location>
        <begin position="105"/>
        <end position="395"/>
    </location>
</feature>
<evidence type="ECO:0000313" key="22">
    <source>
        <dbReference type="EMBL" id="PWZ26018.1"/>
    </source>
</evidence>
<comment type="catalytic activity">
    <reaction evidence="15">
        <text>O-phospho-L-seryl-[protein] + H2O = L-seryl-[protein] + phosphate</text>
        <dbReference type="Rhea" id="RHEA:20629"/>
        <dbReference type="Rhea" id="RHEA-COMP:9863"/>
        <dbReference type="Rhea" id="RHEA-COMP:11604"/>
        <dbReference type="ChEBI" id="CHEBI:15377"/>
        <dbReference type="ChEBI" id="CHEBI:29999"/>
        <dbReference type="ChEBI" id="CHEBI:43474"/>
        <dbReference type="ChEBI" id="CHEBI:83421"/>
        <dbReference type="EC" id="3.1.3.16"/>
    </reaction>
</comment>
<dbReference type="InterPro" id="IPR001932">
    <property type="entry name" value="PPM-type_phosphatase-like_dom"/>
</dbReference>
<evidence type="ECO:0000256" key="14">
    <source>
        <dbReference type="ARBA" id="ARBA00023211"/>
    </source>
</evidence>
<dbReference type="InterPro" id="IPR014710">
    <property type="entry name" value="RmlC-like_jellyroll"/>
</dbReference>
<dbReference type="InterPro" id="IPR036457">
    <property type="entry name" value="PPM-type-like_dom_sf"/>
</dbReference>
<evidence type="ECO:0000256" key="18">
    <source>
        <dbReference type="SAM" id="MobiDB-lite"/>
    </source>
</evidence>
<comment type="cofactor">
    <cofactor evidence="1">
        <name>Mn(2+)</name>
        <dbReference type="ChEBI" id="CHEBI:29035"/>
    </cofactor>
</comment>
<evidence type="ECO:0000256" key="9">
    <source>
        <dbReference type="ARBA" id="ARBA00022777"/>
    </source>
</evidence>
<evidence type="ECO:0000259" key="20">
    <source>
        <dbReference type="PROSITE" id="PS50042"/>
    </source>
</evidence>
<dbReference type="InterPro" id="IPR000222">
    <property type="entry name" value="PP2C_BS"/>
</dbReference>
<dbReference type="AlphaFoldDB" id="A0A3L6EYT9"/>
<dbReference type="CDD" id="cd00038">
    <property type="entry name" value="CAP_ED"/>
    <property type="match status" value="2"/>
</dbReference>
<evidence type="ECO:0000256" key="10">
    <source>
        <dbReference type="ARBA" id="ARBA00022801"/>
    </source>
</evidence>
<keyword evidence="13 17" id="KW-0904">Protein phosphatase</keyword>
<dbReference type="EMBL" id="NCVQ01000005">
    <property type="protein sequence ID" value="PWZ26018.1"/>
    <property type="molecule type" value="Genomic_DNA"/>
</dbReference>
<keyword evidence="11" id="KW-0067">ATP-binding</keyword>
<evidence type="ECO:0000256" key="6">
    <source>
        <dbReference type="ARBA" id="ARBA00022679"/>
    </source>
</evidence>
<dbReference type="Proteomes" id="UP000251960">
    <property type="component" value="Chromosome 4"/>
</dbReference>
<dbReference type="InterPro" id="IPR011009">
    <property type="entry name" value="Kinase-like_dom_sf"/>
</dbReference>
<dbReference type="GO" id="GO:0046872">
    <property type="term" value="F:metal ion binding"/>
    <property type="evidence" value="ECO:0007669"/>
    <property type="project" value="UniProtKB-KW"/>
</dbReference>
<dbReference type="Gene3D" id="2.60.120.10">
    <property type="entry name" value="Jelly Rolls"/>
    <property type="match status" value="2"/>
</dbReference>
<keyword evidence="6" id="KW-0808">Transferase</keyword>
<feature type="domain" description="Cyclic nucleotide-binding" evidence="20">
    <location>
        <begin position="412"/>
        <end position="521"/>
    </location>
</feature>
<dbReference type="SMART" id="SM00100">
    <property type="entry name" value="cNMP"/>
    <property type="match status" value="2"/>
</dbReference>
<dbReference type="Gene3D" id="3.60.40.10">
    <property type="entry name" value="PPM-type phosphatase domain"/>
    <property type="match status" value="1"/>
</dbReference>
<sequence length="1009" mass="112224">MGCSASKCCSQLKCSLCSNGCLGQAPDSPRESRGKSSRGRGRVDSSGSDDSSGDDLGEDDDAFNHMNATRESTAGISRLSRVSSQFLPPDASRKVQVPLGNYDLRYSFLSQRGYYPESLDKANQDSYCVHTPFGPSPDDHLFGVFDGHGEYGAQCSQFVKRRLCENLLRDNRFRTDAVLALHSAFVATNTQLHADNLDDSMSGTTAVTILVRGKTIYVANTGDSRAVIAEKQGDDIVAVDLSIDQTPYRFDELERVKECGARVLTLDQIEGLKNPDVQCWGTEESDDGDPPRLWVQNGMYPGTAFTRSIGDSVAESIGVIADPEIFVLDLNSNNPFFVLASDGVFEFLSSQTVVDMVSKYKDPRDACAEIVAESYRLWLQYETRTDDITIILVHINGLTDAHIERVLHDHFLFRKLTDSQCHVLLDCMQRVEVKPRDIVVQQGGEGDCFYVVGSGEYEVLAIQEENGKEITKVLHRYTADKLSSFGELALMHNKPLQASVRAVTSGTLWVLKREDFRGILMSEFSNIPSLKLLRSVQLFTRFTVLQLSQLAESLVEVSFADGQKIVDKNDKFSSLYIIQRGRVRLILATDQMTSDTWDLISAETKQAQSSRENGNYVLDIDEGGHFGEWSLIGETIAFTAIAVGDVTCSTITKEKFDSIVGPFPKLLQADSKIKESLVTLENVADGDFPFRRVKLSDLEWKMCIYAADCSEIGLVQVRGYDKMRTLKRFYIKRVQDLHKEVQVFEEKDLMKSLSKSTCVPEVLSTCADQSYLGILLNCCLCCSLASILHTPLNETSARFFAASVVVALEELHQKSIIYRGVSADILMLDRSGHLQLVDFRFAKKLEGQRTYTICGIADSLAPEIVLGRGHGFPADWWALGVLIYFMLQSDMPFGSWRESELEPITKIAKGHLVMPVSFSAEVVDLITKLLVVDENARLGTSGAEAVKKHPWFDGTDWERIASGTCAVPEEITERINYCIETLNEDLSASPSVPIEDPDDLTAPEWIQDW</sequence>
<dbReference type="PANTHER" id="PTHR24353">
    <property type="entry name" value="CYCLIC NUCLEOTIDE-DEPENDENT PROTEIN KINASE"/>
    <property type="match status" value="1"/>
</dbReference>
<dbReference type="PROSITE" id="PS01032">
    <property type="entry name" value="PPM_1"/>
    <property type="match status" value="1"/>
</dbReference>
<evidence type="ECO:0000256" key="16">
    <source>
        <dbReference type="ARBA" id="ARBA00048336"/>
    </source>
</evidence>
<evidence type="ECO:0000256" key="11">
    <source>
        <dbReference type="ARBA" id="ARBA00022840"/>
    </source>
</evidence>
<dbReference type="PRINTS" id="PR00103">
    <property type="entry name" value="CAMPKINASE"/>
</dbReference>
<protein>
    <recommendedName>
        <fullName evidence="4">protein-serine/threonine phosphatase</fullName>
        <ecNumber evidence="4">3.1.3.16</ecNumber>
    </recommendedName>
</protein>
<dbReference type="FunFam" id="2.60.120.10:FF:000104">
    <property type="entry name" value="Protein phosphatase 2C and cyclic nucleotide-binding/kinase domain-containing protein"/>
    <property type="match status" value="1"/>
</dbReference>
<dbReference type="CDD" id="cd00143">
    <property type="entry name" value="PP2Cc"/>
    <property type="match status" value="1"/>
</dbReference>
<feature type="domain" description="Protein kinase" evidence="19">
    <location>
        <begin position="677"/>
        <end position="952"/>
    </location>
</feature>
<dbReference type="GO" id="GO:0004674">
    <property type="term" value="F:protein serine/threonine kinase activity"/>
    <property type="evidence" value="ECO:0007669"/>
    <property type="project" value="UniProtKB-KW"/>
</dbReference>
<dbReference type="FunFam" id="2.60.120.10:FF:000048">
    <property type="entry name" value="Protein phosphatase 2C and cyclic nucleotide-binding/kinase domain-containing protein"/>
    <property type="match status" value="1"/>
</dbReference>
<keyword evidence="12" id="KW-0460">Magnesium</keyword>
<dbReference type="PROSITE" id="PS51746">
    <property type="entry name" value="PPM_2"/>
    <property type="match status" value="1"/>
</dbReference>
<evidence type="ECO:0000313" key="23">
    <source>
        <dbReference type="EMBL" id="PWZ26019.1"/>
    </source>
</evidence>
<dbReference type="InterPro" id="IPR000595">
    <property type="entry name" value="cNMP-bd_dom"/>
</dbReference>
<dbReference type="SMART" id="SM00220">
    <property type="entry name" value="S_TKc"/>
    <property type="match status" value="1"/>
</dbReference>
<dbReference type="PROSITE" id="PS50042">
    <property type="entry name" value="CNMP_BINDING_3"/>
    <property type="match status" value="2"/>
</dbReference>
<evidence type="ECO:0000256" key="12">
    <source>
        <dbReference type="ARBA" id="ARBA00022842"/>
    </source>
</evidence>
<comment type="catalytic activity">
    <reaction evidence="16">
        <text>O-phospho-L-threonyl-[protein] + H2O = L-threonyl-[protein] + phosphate</text>
        <dbReference type="Rhea" id="RHEA:47004"/>
        <dbReference type="Rhea" id="RHEA-COMP:11060"/>
        <dbReference type="Rhea" id="RHEA-COMP:11605"/>
        <dbReference type="ChEBI" id="CHEBI:15377"/>
        <dbReference type="ChEBI" id="CHEBI:30013"/>
        <dbReference type="ChEBI" id="CHEBI:43474"/>
        <dbReference type="ChEBI" id="CHEBI:61977"/>
        <dbReference type="EC" id="3.1.3.16"/>
    </reaction>
</comment>
<evidence type="ECO:0000256" key="8">
    <source>
        <dbReference type="ARBA" id="ARBA00022741"/>
    </source>
</evidence>
<dbReference type="SUPFAM" id="SSF51206">
    <property type="entry name" value="cAMP-binding domain-like"/>
    <property type="match status" value="2"/>
</dbReference>
<organism evidence="23">
    <name type="scientific">Zea mays</name>
    <name type="common">Maize</name>
    <dbReference type="NCBI Taxonomy" id="4577"/>
    <lineage>
        <taxon>Eukaryota</taxon>
        <taxon>Viridiplantae</taxon>
        <taxon>Streptophyta</taxon>
        <taxon>Embryophyta</taxon>
        <taxon>Tracheophyta</taxon>
        <taxon>Spermatophyta</taxon>
        <taxon>Magnoliopsida</taxon>
        <taxon>Liliopsida</taxon>
        <taxon>Poales</taxon>
        <taxon>Poaceae</taxon>
        <taxon>PACMAD clade</taxon>
        <taxon>Panicoideae</taxon>
        <taxon>Andropogonodae</taxon>
        <taxon>Andropogoneae</taxon>
        <taxon>Tripsacinae</taxon>
        <taxon>Zea</taxon>
    </lineage>
</organism>
<dbReference type="Gene3D" id="3.30.200.20">
    <property type="entry name" value="Phosphorylase Kinase, domain 1"/>
    <property type="match status" value="1"/>
</dbReference>
<dbReference type="GO" id="GO:0005524">
    <property type="term" value="F:ATP binding"/>
    <property type="evidence" value="ECO:0007669"/>
    <property type="project" value="UniProtKB-KW"/>
</dbReference>
<feature type="region of interest" description="Disordered" evidence="18">
    <location>
        <begin position="23"/>
        <end position="63"/>
    </location>
</feature>
<dbReference type="SUPFAM" id="SSF56112">
    <property type="entry name" value="Protein kinase-like (PK-like)"/>
    <property type="match status" value="1"/>
</dbReference>
<dbReference type="SMART" id="SM00332">
    <property type="entry name" value="PP2Cc"/>
    <property type="match status" value="1"/>
</dbReference>
<dbReference type="Pfam" id="PF00481">
    <property type="entry name" value="PP2C"/>
    <property type="match status" value="1"/>
</dbReference>
<evidence type="ECO:0000256" key="4">
    <source>
        <dbReference type="ARBA" id="ARBA00013081"/>
    </source>
</evidence>
<dbReference type="InterPro" id="IPR000719">
    <property type="entry name" value="Prot_kinase_dom"/>
</dbReference>
<evidence type="ECO:0000256" key="7">
    <source>
        <dbReference type="ARBA" id="ARBA00022723"/>
    </source>
</evidence>
<keyword evidence="5" id="KW-0723">Serine/threonine-protein kinase</keyword>
<feature type="compositionally biased region" description="Acidic residues" evidence="18">
    <location>
        <begin position="51"/>
        <end position="61"/>
    </location>
</feature>
<evidence type="ECO:0000256" key="1">
    <source>
        <dbReference type="ARBA" id="ARBA00001936"/>
    </source>
</evidence>
<proteinExistence type="inferred from homology"/>
<evidence type="ECO:0000256" key="2">
    <source>
        <dbReference type="ARBA" id="ARBA00001946"/>
    </source>
</evidence>
<dbReference type="PANTHER" id="PTHR24353:SF127">
    <property type="entry name" value="PROTEIN PHOSPHATASE 2C AND CYCLIC NUCLEOTIDE-BINDING_KINASE DOMAIN-CONTAINING PROTEIN"/>
    <property type="match status" value="1"/>
</dbReference>
<evidence type="ECO:0000256" key="3">
    <source>
        <dbReference type="ARBA" id="ARBA00006702"/>
    </source>
</evidence>
<feature type="domain" description="Cyclic nucleotide-binding" evidence="20">
    <location>
        <begin position="538"/>
        <end position="662"/>
    </location>
</feature>
<keyword evidence="10 17" id="KW-0378">Hydrolase</keyword>